<dbReference type="EMBL" id="JAPCKK010000004">
    <property type="protein sequence ID" value="MDP4095593.1"/>
    <property type="molecule type" value="Genomic_DNA"/>
</dbReference>
<evidence type="ECO:0000259" key="1">
    <source>
        <dbReference type="Pfam" id="PF08223"/>
    </source>
</evidence>
<dbReference type="Pfam" id="PF08223">
    <property type="entry name" value="PaaX_C"/>
    <property type="match status" value="1"/>
</dbReference>
<feature type="domain" description="Transcriptional repressor PaaX-like C-terminal" evidence="1">
    <location>
        <begin position="165"/>
        <end position="238"/>
    </location>
</feature>
<sequence length="262" mass="30213">MLSVEKQMLFLMSRTEKMNIQDLLRIYEKRGYAPTYIRSSLSRLKKGGYVISPSRSMYRITDIGRSFVTSINGKPQRVREAWDGRWHIVMAGVPEEQRRKRDALRVGLLQFGFGMLYNGVYVNPWNNAQEVGSLVDSLELSGCVTCVSGSMEIGSITSQHAEKIWQLDKVAALYHDKWQWYKSEFEPLLRRADVQEDAALELFLLYLSIGESISDLFLLDPMLPAELLSPEWEEHHAKLEQMMETHRQLAGRIPDLKSVWPS</sequence>
<organism evidence="3 4">
    <name type="scientific">Paenibacillus zeirhizosphaerae</name>
    <dbReference type="NCBI Taxonomy" id="2987519"/>
    <lineage>
        <taxon>Bacteria</taxon>
        <taxon>Bacillati</taxon>
        <taxon>Bacillota</taxon>
        <taxon>Bacilli</taxon>
        <taxon>Bacillales</taxon>
        <taxon>Paenibacillaceae</taxon>
        <taxon>Paenibacillus</taxon>
    </lineage>
</organism>
<feature type="domain" description="Transcriptional repressor PaaX-like central Cas2-like" evidence="2">
    <location>
        <begin position="80"/>
        <end position="153"/>
    </location>
</feature>
<proteinExistence type="predicted"/>
<dbReference type="Pfam" id="PF20803">
    <property type="entry name" value="PaaX_M"/>
    <property type="match status" value="1"/>
</dbReference>
<dbReference type="Gene3D" id="1.10.10.10">
    <property type="entry name" value="Winged helix-like DNA-binding domain superfamily/Winged helix DNA-binding domain"/>
    <property type="match status" value="1"/>
</dbReference>
<dbReference type="InterPro" id="IPR011965">
    <property type="entry name" value="PaaX_trns_reg"/>
</dbReference>
<dbReference type="InterPro" id="IPR048846">
    <property type="entry name" value="PaaX-like_central"/>
</dbReference>
<dbReference type="PANTHER" id="PTHR30319:SF1">
    <property type="entry name" value="TRANSCRIPTIONAL REPRESSOR PAAX"/>
    <property type="match status" value="1"/>
</dbReference>
<reference evidence="3 4" key="1">
    <citation type="submission" date="2022-10" db="EMBL/GenBank/DDBJ databases">
        <title>Paenibacillus description and whole genome data of maize root bacterial community.</title>
        <authorList>
            <person name="Marton D."/>
            <person name="Farkas M."/>
            <person name="Cserhati M."/>
        </authorList>
    </citation>
    <scope>NUCLEOTIDE SEQUENCE [LARGE SCALE GENOMIC DNA]</scope>
    <source>
        <strain evidence="3 4">P96</strain>
    </source>
</reference>
<dbReference type="Proteomes" id="UP001241848">
    <property type="component" value="Unassembled WGS sequence"/>
</dbReference>
<dbReference type="InterPro" id="IPR013225">
    <property type="entry name" value="PaaX_C"/>
</dbReference>
<name>A0ABT9FLJ4_9BACL</name>
<keyword evidence="4" id="KW-1185">Reference proteome</keyword>
<dbReference type="RefSeq" id="WP_305753232.1">
    <property type="nucleotide sequence ID" value="NZ_JAPCKK010000004.1"/>
</dbReference>
<gene>
    <name evidence="3" type="ORF">OIN60_02150</name>
</gene>
<dbReference type="InterPro" id="IPR036388">
    <property type="entry name" value="WH-like_DNA-bd_sf"/>
</dbReference>
<dbReference type="Gene3D" id="3.30.70.2650">
    <property type="match status" value="1"/>
</dbReference>
<protein>
    <submittedName>
        <fullName evidence="3">PaaX family transcriptional regulator</fullName>
    </submittedName>
</protein>
<evidence type="ECO:0000313" key="4">
    <source>
        <dbReference type="Proteomes" id="UP001241848"/>
    </source>
</evidence>
<evidence type="ECO:0000259" key="2">
    <source>
        <dbReference type="Pfam" id="PF20803"/>
    </source>
</evidence>
<dbReference type="PIRSF" id="PIRSF020623">
    <property type="entry name" value="PaaX"/>
    <property type="match status" value="1"/>
</dbReference>
<evidence type="ECO:0000313" key="3">
    <source>
        <dbReference type="EMBL" id="MDP4095593.1"/>
    </source>
</evidence>
<accession>A0ABT9FLJ4</accession>
<dbReference type="InterPro" id="IPR036390">
    <property type="entry name" value="WH_DNA-bd_sf"/>
</dbReference>
<dbReference type="PANTHER" id="PTHR30319">
    <property type="entry name" value="PHENYLACETIC ACID REGULATOR-RELATED TRANSCRIPTIONAL REPRESSOR"/>
    <property type="match status" value="1"/>
</dbReference>
<comment type="caution">
    <text evidence="3">The sequence shown here is derived from an EMBL/GenBank/DDBJ whole genome shotgun (WGS) entry which is preliminary data.</text>
</comment>
<dbReference type="SUPFAM" id="SSF46785">
    <property type="entry name" value="Winged helix' DNA-binding domain"/>
    <property type="match status" value="1"/>
</dbReference>